<dbReference type="Pfam" id="PF00557">
    <property type="entry name" value="Peptidase_M24"/>
    <property type="match status" value="1"/>
</dbReference>
<dbReference type="GO" id="GO:0006508">
    <property type="term" value="P:proteolysis"/>
    <property type="evidence" value="ECO:0007669"/>
    <property type="project" value="TreeGrafter"/>
</dbReference>
<evidence type="ECO:0000256" key="3">
    <source>
        <dbReference type="ARBA" id="ARBA00022723"/>
    </source>
</evidence>
<dbReference type="EMBL" id="JAEUBG010001492">
    <property type="protein sequence ID" value="KAH3686269.1"/>
    <property type="molecule type" value="Genomic_DNA"/>
</dbReference>
<evidence type="ECO:0000256" key="4">
    <source>
        <dbReference type="ARBA" id="ARBA00022801"/>
    </source>
</evidence>
<dbReference type="InterPro" id="IPR036005">
    <property type="entry name" value="Creatinase/aminopeptidase-like"/>
</dbReference>
<sequence length="527" mass="59232">MSLSKCIRVSLALKTARRQLKLRTVNRSFSTCTKTHSNVNEFSTRPKPALYAGQPISETRPYMMQPGELTPGITALEYFHRRVALAKKLPANSIAIVIGNSVQYASGSVFYQFQQNNDLYYLSGWNEPDSVIVIEKPDDNLDNVIFHMIVPPKEPSVEQWDGHRTGLEGAYEIFNADEMEETYKLGPYLAKLVQRNRNIYVDMPKNKNGGSKATSQTFKDFFSIGANSKITTLEKVLEHHATGKSVKELNPLLCEMRAIKSEAEIAVMRRAGQISGRAYNQAYAHRFRTERTLRAALEYNFIKGGCDRSAYIPVVAAGRNALFIHYTRNDDVMYDDEMVLVDAAGSLGGYCADISRTWPITGRFSDAQRDLYQAVLNVQHQCIKKCSVNQDLSLQDIHDLSVTFFKRELSNIGMGNLTTRDVTTLYPHYIGHNLGLDVHDTPNYSRFAKLRAGQVITIEPGLYVPDDLKYPAWFRNIGIRIEDNIAVGEETYTNLTVEAAKEIADVERIAEVGVTTPGLGEEVVKVF</sequence>
<comment type="caution">
    <text evidence="8">The sequence shown here is derived from an EMBL/GenBank/DDBJ whole genome shotgun (WGS) entry which is preliminary data.</text>
</comment>
<accession>A0A9P8TPJ2</accession>
<protein>
    <recommendedName>
        <fullName evidence="7">Aminopeptidase P N-terminal domain-containing protein</fullName>
    </recommendedName>
</protein>
<dbReference type="PANTHER" id="PTHR43226:SF4">
    <property type="entry name" value="XAA-PRO AMINOPEPTIDASE 3"/>
    <property type="match status" value="1"/>
</dbReference>
<gene>
    <name evidence="8" type="ORF">WICPIJ_002766</name>
</gene>
<keyword evidence="3 6" id="KW-0479">Metal-binding</keyword>
<dbReference type="Pfam" id="PF05195">
    <property type="entry name" value="AMP_N"/>
    <property type="match status" value="1"/>
</dbReference>
<evidence type="ECO:0000256" key="5">
    <source>
        <dbReference type="ARBA" id="ARBA00023211"/>
    </source>
</evidence>
<dbReference type="InterPro" id="IPR007865">
    <property type="entry name" value="Aminopep_P_N"/>
</dbReference>
<dbReference type="GO" id="GO:0005739">
    <property type="term" value="C:mitochondrion"/>
    <property type="evidence" value="ECO:0007669"/>
    <property type="project" value="TreeGrafter"/>
</dbReference>
<comment type="similarity">
    <text evidence="2 6">Belongs to the peptidase M24B family.</text>
</comment>
<dbReference type="InterPro" id="IPR000994">
    <property type="entry name" value="Pept_M24"/>
</dbReference>
<evidence type="ECO:0000256" key="6">
    <source>
        <dbReference type="RuleBase" id="RU000590"/>
    </source>
</evidence>
<dbReference type="SMART" id="SM01011">
    <property type="entry name" value="AMP_N"/>
    <property type="match status" value="1"/>
</dbReference>
<evidence type="ECO:0000313" key="9">
    <source>
        <dbReference type="Proteomes" id="UP000774326"/>
    </source>
</evidence>
<name>A0A9P8TPJ2_WICPI</name>
<evidence type="ECO:0000259" key="7">
    <source>
        <dbReference type="SMART" id="SM01011"/>
    </source>
</evidence>
<dbReference type="InterPro" id="IPR001131">
    <property type="entry name" value="Peptidase_M24B_aminopep-P_CS"/>
</dbReference>
<evidence type="ECO:0000256" key="1">
    <source>
        <dbReference type="ARBA" id="ARBA00001936"/>
    </source>
</evidence>
<dbReference type="PANTHER" id="PTHR43226">
    <property type="entry name" value="XAA-PRO AMINOPEPTIDASE 3"/>
    <property type="match status" value="1"/>
</dbReference>
<reference evidence="8" key="1">
    <citation type="journal article" date="2021" name="Open Biol.">
        <title>Shared evolutionary footprints suggest mitochondrial oxidative damage underlies multiple complex I losses in fungi.</title>
        <authorList>
            <person name="Schikora-Tamarit M.A."/>
            <person name="Marcet-Houben M."/>
            <person name="Nosek J."/>
            <person name="Gabaldon T."/>
        </authorList>
    </citation>
    <scope>NUCLEOTIDE SEQUENCE</scope>
    <source>
        <strain evidence="8">CBS2887</strain>
    </source>
</reference>
<dbReference type="InterPro" id="IPR029149">
    <property type="entry name" value="Creatin/AminoP/Spt16_N"/>
</dbReference>
<dbReference type="Proteomes" id="UP000774326">
    <property type="component" value="Unassembled WGS sequence"/>
</dbReference>
<dbReference type="AlphaFoldDB" id="A0A9P8TPJ2"/>
<dbReference type="OrthoDB" id="4215474at2759"/>
<dbReference type="CDD" id="cd01087">
    <property type="entry name" value="Prolidase"/>
    <property type="match status" value="1"/>
</dbReference>
<dbReference type="InterPro" id="IPR052433">
    <property type="entry name" value="X-Pro_dipept-like"/>
</dbReference>
<organism evidence="8 9">
    <name type="scientific">Wickerhamomyces pijperi</name>
    <name type="common">Yeast</name>
    <name type="synonym">Pichia pijperi</name>
    <dbReference type="NCBI Taxonomy" id="599730"/>
    <lineage>
        <taxon>Eukaryota</taxon>
        <taxon>Fungi</taxon>
        <taxon>Dikarya</taxon>
        <taxon>Ascomycota</taxon>
        <taxon>Saccharomycotina</taxon>
        <taxon>Saccharomycetes</taxon>
        <taxon>Phaffomycetales</taxon>
        <taxon>Wickerhamomycetaceae</taxon>
        <taxon>Wickerhamomyces</taxon>
    </lineage>
</organism>
<dbReference type="GO" id="GO:0030145">
    <property type="term" value="F:manganese ion binding"/>
    <property type="evidence" value="ECO:0007669"/>
    <property type="project" value="InterPro"/>
</dbReference>
<feature type="domain" description="Aminopeptidase P N-terminal" evidence="7">
    <location>
        <begin position="73"/>
        <end position="210"/>
    </location>
</feature>
<dbReference type="Gene3D" id="3.40.350.10">
    <property type="entry name" value="Creatinase/prolidase N-terminal domain"/>
    <property type="match status" value="1"/>
</dbReference>
<dbReference type="SUPFAM" id="SSF55920">
    <property type="entry name" value="Creatinase/aminopeptidase"/>
    <property type="match status" value="1"/>
</dbReference>
<keyword evidence="4" id="KW-0378">Hydrolase</keyword>
<evidence type="ECO:0000313" key="8">
    <source>
        <dbReference type="EMBL" id="KAH3686269.1"/>
    </source>
</evidence>
<comment type="cofactor">
    <cofactor evidence="1">
        <name>Mn(2+)</name>
        <dbReference type="ChEBI" id="CHEBI:29035"/>
    </cofactor>
</comment>
<dbReference type="GO" id="GO:0070006">
    <property type="term" value="F:metalloaminopeptidase activity"/>
    <property type="evidence" value="ECO:0007669"/>
    <property type="project" value="InterPro"/>
</dbReference>
<dbReference type="PROSITE" id="PS00491">
    <property type="entry name" value="PROLINE_PEPTIDASE"/>
    <property type="match status" value="1"/>
</dbReference>
<keyword evidence="5" id="KW-0464">Manganese</keyword>
<dbReference type="SUPFAM" id="SSF53092">
    <property type="entry name" value="Creatinase/prolidase N-terminal domain"/>
    <property type="match status" value="1"/>
</dbReference>
<proteinExistence type="inferred from homology"/>
<keyword evidence="9" id="KW-1185">Reference proteome</keyword>
<evidence type="ECO:0000256" key="2">
    <source>
        <dbReference type="ARBA" id="ARBA00008766"/>
    </source>
</evidence>
<reference evidence="8" key="2">
    <citation type="submission" date="2021-01" db="EMBL/GenBank/DDBJ databases">
        <authorList>
            <person name="Schikora-Tamarit M.A."/>
        </authorList>
    </citation>
    <scope>NUCLEOTIDE SEQUENCE</scope>
    <source>
        <strain evidence="8">CBS2887</strain>
    </source>
</reference>
<dbReference type="Gene3D" id="3.90.230.10">
    <property type="entry name" value="Creatinase/methionine aminopeptidase superfamily"/>
    <property type="match status" value="1"/>
</dbReference>